<dbReference type="EMBL" id="BJOU01000008">
    <property type="protein sequence ID" value="GED98693.1"/>
    <property type="molecule type" value="Genomic_DNA"/>
</dbReference>
<proteinExistence type="predicted"/>
<comment type="caution">
    <text evidence="1">The sequence shown here is derived from an EMBL/GenBank/DDBJ whole genome shotgun (WGS) entry which is preliminary data.</text>
</comment>
<reference evidence="2" key="1">
    <citation type="submission" date="2019-06" db="EMBL/GenBank/DDBJ databases">
        <title>Gordonia isolated from sludge of a wastewater treatment plant.</title>
        <authorList>
            <person name="Tamura T."/>
            <person name="Aoyama K."/>
            <person name="Kang Y."/>
            <person name="Saito S."/>
            <person name="Akiyama N."/>
            <person name="Yazawa K."/>
            <person name="Gonoi T."/>
            <person name="Mikami Y."/>
        </authorList>
    </citation>
    <scope>NUCLEOTIDE SEQUENCE [LARGE SCALE GENOMIC DNA]</scope>
    <source>
        <strain evidence="2">NBRC 107697</strain>
    </source>
</reference>
<protein>
    <submittedName>
        <fullName evidence="1">Uncharacterized protein</fullName>
    </submittedName>
</protein>
<gene>
    <name evidence="1" type="ORF">nbrc107697_27320</name>
</gene>
<sequence length="89" mass="9531">MRRAAQVDPVEAVTSRSHVEQRYGMTVPDADTELLLRHRAVLSAVIGGALLVGGMPEVAPRRGLVVSGAMSEVRRSVRAWPSNHPSSSS</sequence>
<evidence type="ECO:0000313" key="2">
    <source>
        <dbReference type="Proteomes" id="UP000444980"/>
    </source>
</evidence>
<evidence type="ECO:0000313" key="1">
    <source>
        <dbReference type="EMBL" id="GED98693.1"/>
    </source>
</evidence>
<keyword evidence="2" id="KW-1185">Reference proteome</keyword>
<organism evidence="1 2">
    <name type="scientific">Gordonia crocea</name>
    <dbReference type="NCBI Taxonomy" id="589162"/>
    <lineage>
        <taxon>Bacteria</taxon>
        <taxon>Bacillati</taxon>
        <taxon>Actinomycetota</taxon>
        <taxon>Actinomycetes</taxon>
        <taxon>Mycobacteriales</taxon>
        <taxon>Gordoniaceae</taxon>
        <taxon>Gordonia</taxon>
    </lineage>
</organism>
<accession>A0A7I9V0N5</accession>
<dbReference type="AlphaFoldDB" id="A0A7I9V0N5"/>
<name>A0A7I9V0N5_9ACTN</name>
<dbReference type="Proteomes" id="UP000444980">
    <property type="component" value="Unassembled WGS sequence"/>
</dbReference>